<evidence type="ECO:0000313" key="3">
    <source>
        <dbReference type="Proteomes" id="UP001148838"/>
    </source>
</evidence>
<dbReference type="EMBL" id="JAJSOF020000005">
    <property type="protein sequence ID" value="KAJ4447779.1"/>
    <property type="molecule type" value="Genomic_DNA"/>
</dbReference>
<feature type="region of interest" description="Disordered" evidence="1">
    <location>
        <begin position="1"/>
        <end position="50"/>
    </location>
</feature>
<comment type="caution">
    <text evidence="2">The sequence shown here is derived from an EMBL/GenBank/DDBJ whole genome shotgun (WGS) entry which is preliminary data.</text>
</comment>
<gene>
    <name evidence="2" type="ORF">ANN_09787</name>
</gene>
<accession>A0ABQ8TMM0</accession>
<sequence>MTDLCQGGNEPPGSLKGIIINRRRKEEPRPSSGEHLAAGRIIGKKQHHNSSGRAYCLVDNGAQRANHLARRRGLGATLKIRNVP</sequence>
<protein>
    <submittedName>
        <fullName evidence="2">Uncharacterized protein</fullName>
    </submittedName>
</protein>
<dbReference type="Proteomes" id="UP001148838">
    <property type="component" value="Unassembled WGS sequence"/>
</dbReference>
<evidence type="ECO:0000256" key="1">
    <source>
        <dbReference type="SAM" id="MobiDB-lite"/>
    </source>
</evidence>
<evidence type="ECO:0000313" key="2">
    <source>
        <dbReference type="EMBL" id="KAJ4447779.1"/>
    </source>
</evidence>
<keyword evidence="3" id="KW-1185">Reference proteome</keyword>
<reference evidence="2 3" key="1">
    <citation type="journal article" date="2022" name="Allergy">
        <title>Genome assembly and annotation of Periplaneta americana reveal a comprehensive cockroach allergen profile.</title>
        <authorList>
            <person name="Wang L."/>
            <person name="Xiong Q."/>
            <person name="Saelim N."/>
            <person name="Wang L."/>
            <person name="Nong W."/>
            <person name="Wan A.T."/>
            <person name="Shi M."/>
            <person name="Liu X."/>
            <person name="Cao Q."/>
            <person name="Hui J.H.L."/>
            <person name="Sookrung N."/>
            <person name="Leung T.F."/>
            <person name="Tungtrongchitr A."/>
            <person name="Tsui S.K.W."/>
        </authorList>
    </citation>
    <scope>NUCLEOTIDE SEQUENCE [LARGE SCALE GENOMIC DNA]</scope>
    <source>
        <strain evidence="2">PWHHKU_190912</strain>
    </source>
</reference>
<organism evidence="2 3">
    <name type="scientific">Periplaneta americana</name>
    <name type="common">American cockroach</name>
    <name type="synonym">Blatta americana</name>
    <dbReference type="NCBI Taxonomy" id="6978"/>
    <lineage>
        <taxon>Eukaryota</taxon>
        <taxon>Metazoa</taxon>
        <taxon>Ecdysozoa</taxon>
        <taxon>Arthropoda</taxon>
        <taxon>Hexapoda</taxon>
        <taxon>Insecta</taxon>
        <taxon>Pterygota</taxon>
        <taxon>Neoptera</taxon>
        <taxon>Polyneoptera</taxon>
        <taxon>Dictyoptera</taxon>
        <taxon>Blattodea</taxon>
        <taxon>Blattoidea</taxon>
        <taxon>Blattidae</taxon>
        <taxon>Blattinae</taxon>
        <taxon>Periplaneta</taxon>
    </lineage>
</organism>
<proteinExistence type="predicted"/>
<name>A0ABQ8TMM0_PERAM</name>